<dbReference type="OrthoDB" id="4568218at2"/>
<dbReference type="STRING" id="405564.SAMN04487905_1202"/>
<name>A0A1H0X016_9ACTN</name>
<keyword evidence="3" id="KW-1185">Reference proteome</keyword>
<organism evidence="2 3">
    <name type="scientific">Actinopolyspora xinjiangensis</name>
    <dbReference type="NCBI Taxonomy" id="405564"/>
    <lineage>
        <taxon>Bacteria</taxon>
        <taxon>Bacillati</taxon>
        <taxon>Actinomycetota</taxon>
        <taxon>Actinomycetes</taxon>
        <taxon>Actinopolysporales</taxon>
        <taxon>Actinopolysporaceae</taxon>
        <taxon>Actinopolyspora</taxon>
    </lineage>
</organism>
<feature type="region of interest" description="Disordered" evidence="1">
    <location>
        <begin position="80"/>
        <end position="143"/>
    </location>
</feature>
<evidence type="ECO:0000313" key="3">
    <source>
        <dbReference type="Proteomes" id="UP000199497"/>
    </source>
</evidence>
<protein>
    <submittedName>
        <fullName evidence="2">Uncharacterized protein</fullName>
    </submittedName>
</protein>
<sequence length="341" mass="38036">MPQSGTISDSVSAVAALLRTGNVRDARRQWSETMSSAEQDERAALTECARILAHYPRTALTRLRAYWRQADERTRAVIEACAPTPEEHRKQTEPQPDRSPRWDRRAIEGARAQRRTGGTVRTTTDPQRRSSPPQNRARARRVMREEAATTHDYLDARAGVDDAPARGAQPDGYAINYEDMAVYPDARDSERRDPRTTPARDGQCCIALGCQLITSHADLRVGDGLCEECRDVGRPGLDVSATASHTQVIEARCAYFAEYYPYPTKHLRTLWQQANQADRDTIAQWVTANLPAEQTAAPSELTPCEQCGTRRNPRDLARVNTDDGECRACRTDAEQLTAATV</sequence>
<proteinExistence type="predicted"/>
<evidence type="ECO:0000313" key="2">
    <source>
        <dbReference type="EMBL" id="SDP96297.1"/>
    </source>
</evidence>
<feature type="compositionally biased region" description="Low complexity" evidence="1">
    <location>
        <begin position="115"/>
        <end position="124"/>
    </location>
</feature>
<dbReference type="RefSeq" id="WP_139183066.1">
    <property type="nucleotide sequence ID" value="NZ_FNJR01000020.1"/>
</dbReference>
<accession>A0A1H0X016</accession>
<dbReference type="AlphaFoldDB" id="A0A1H0X016"/>
<dbReference type="Proteomes" id="UP000199497">
    <property type="component" value="Unassembled WGS sequence"/>
</dbReference>
<gene>
    <name evidence="2" type="ORF">SAMN04487905_1202</name>
</gene>
<feature type="compositionally biased region" description="Basic and acidic residues" evidence="1">
    <location>
        <begin position="85"/>
        <end position="108"/>
    </location>
</feature>
<dbReference type="EMBL" id="FNJR01000020">
    <property type="protein sequence ID" value="SDP96297.1"/>
    <property type="molecule type" value="Genomic_DNA"/>
</dbReference>
<reference evidence="3" key="1">
    <citation type="submission" date="2016-10" db="EMBL/GenBank/DDBJ databases">
        <authorList>
            <person name="Varghese N."/>
            <person name="Submissions S."/>
        </authorList>
    </citation>
    <scope>NUCLEOTIDE SEQUENCE [LARGE SCALE GENOMIC DNA]</scope>
    <source>
        <strain evidence="3">DSM 46732</strain>
    </source>
</reference>
<evidence type="ECO:0000256" key="1">
    <source>
        <dbReference type="SAM" id="MobiDB-lite"/>
    </source>
</evidence>